<feature type="domain" description="Serine aminopeptidase S33" evidence="1">
    <location>
        <begin position="30"/>
        <end position="289"/>
    </location>
</feature>
<dbReference type="InterPro" id="IPR051044">
    <property type="entry name" value="MAG_DAG_Lipase"/>
</dbReference>
<protein>
    <submittedName>
        <fullName evidence="2">Alpha/beta fold hydrolase</fullName>
    </submittedName>
</protein>
<keyword evidence="2" id="KW-0378">Hydrolase</keyword>
<dbReference type="RefSeq" id="WP_117454574.1">
    <property type="nucleotide sequence ID" value="NZ_CP060636.1"/>
</dbReference>
<dbReference type="InterPro" id="IPR022742">
    <property type="entry name" value="Hydrolase_4"/>
</dbReference>
<dbReference type="GO" id="GO:0016787">
    <property type="term" value="F:hydrolase activity"/>
    <property type="evidence" value="ECO:0007669"/>
    <property type="project" value="UniProtKB-KW"/>
</dbReference>
<gene>
    <name evidence="2" type="ORF">H9Q80_16720</name>
</gene>
<dbReference type="Proteomes" id="UP000515856">
    <property type="component" value="Chromosome"/>
</dbReference>
<dbReference type="AlphaFoldDB" id="A0A7G9GM35"/>
<sequence length="309" mass="35120">MAKIQGFTFPSEQDQLIISAVKVVPDTPIVGVIQMVHGMAEHKERYLPFMQFLAQHGYVCVMHDHRGHGKSIASKDDLGYFHDKTGDYLIEDIHQLTKLLKTQYPDAPFFLFGHSMGSLLVRCYCKRYDDDIDALVVCGSPSENKAAKAGKLLVKAMEKIKGEHYRSPLIQKMAFGSNNKAFSEDGSENVWLCSDQNVVKAYDEDPLCGFIFTLNGFENLFTIMMDVYDANGWAMKHKDLPIRFIAGSEDPCIGNETKFKQAAGFMKERGYTNVSARLFEGKRHEILNEDIKEEVYEDVLAFYELVRKQ</sequence>
<dbReference type="EMBL" id="CP060636">
    <property type="protein sequence ID" value="QNM11867.1"/>
    <property type="molecule type" value="Genomic_DNA"/>
</dbReference>
<evidence type="ECO:0000313" key="2">
    <source>
        <dbReference type="EMBL" id="QNM11867.1"/>
    </source>
</evidence>
<dbReference type="PANTHER" id="PTHR11614">
    <property type="entry name" value="PHOSPHOLIPASE-RELATED"/>
    <property type="match status" value="1"/>
</dbReference>
<proteinExistence type="predicted"/>
<dbReference type="Pfam" id="PF12146">
    <property type="entry name" value="Hydrolase_4"/>
    <property type="match status" value="1"/>
</dbReference>
<dbReference type="InterPro" id="IPR029058">
    <property type="entry name" value="AB_hydrolase_fold"/>
</dbReference>
<accession>A0A7G9GM35</accession>
<organism evidence="2 3">
    <name type="scientific">[Eubacterium] hominis</name>
    <dbReference type="NCBI Taxonomy" id="2764325"/>
    <lineage>
        <taxon>Bacteria</taxon>
        <taxon>Bacillati</taxon>
        <taxon>Bacillota</taxon>
        <taxon>Erysipelotrichia</taxon>
        <taxon>Erysipelotrichales</taxon>
        <taxon>Erysipelotrichaceae</taxon>
        <taxon>Amedibacillus</taxon>
    </lineage>
</organism>
<evidence type="ECO:0000259" key="1">
    <source>
        <dbReference type="Pfam" id="PF12146"/>
    </source>
</evidence>
<name>A0A7G9GM35_9FIRM</name>
<reference evidence="2 3" key="1">
    <citation type="submission" date="2020-08" db="EMBL/GenBank/DDBJ databases">
        <authorList>
            <person name="Liu C."/>
            <person name="Sun Q."/>
        </authorList>
    </citation>
    <scope>NUCLEOTIDE SEQUENCE [LARGE SCALE GENOMIC DNA]</scope>
    <source>
        <strain evidence="2 3">NSJ-61</strain>
    </source>
</reference>
<evidence type="ECO:0000313" key="3">
    <source>
        <dbReference type="Proteomes" id="UP000515856"/>
    </source>
</evidence>
<dbReference type="Gene3D" id="3.40.50.1820">
    <property type="entry name" value="alpha/beta hydrolase"/>
    <property type="match status" value="1"/>
</dbReference>
<keyword evidence="3" id="KW-1185">Reference proteome</keyword>
<dbReference type="KEGG" id="ehn:H9Q80_16720"/>
<dbReference type="SUPFAM" id="SSF53474">
    <property type="entry name" value="alpha/beta-Hydrolases"/>
    <property type="match status" value="1"/>
</dbReference>